<evidence type="ECO:0000256" key="3">
    <source>
        <dbReference type="ARBA" id="ARBA00022692"/>
    </source>
</evidence>
<protein>
    <recommendedName>
        <fullName evidence="14">Cadherin domain-containing protein</fullName>
    </recommendedName>
</protein>
<dbReference type="InterPro" id="IPR020894">
    <property type="entry name" value="Cadherin_CS"/>
</dbReference>
<dbReference type="GO" id="GO:0005886">
    <property type="term" value="C:plasma membrane"/>
    <property type="evidence" value="ECO:0007669"/>
    <property type="project" value="UniProtKB-SubCell"/>
</dbReference>
<evidence type="ECO:0000256" key="4">
    <source>
        <dbReference type="ARBA" id="ARBA00022729"/>
    </source>
</evidence>
<dbReference type="FunFam" id="2.60.40.60:FF:000002">
    <property type="entry name" value="Protocadherin alpha 2"/>
    <property type="match status" value="1"/>
</dbReference>
<dbReference type="CDD" id="cd11304">
    <property type="entry name" value="Cadherin_repeat"/>
    <property type="match status" value="5"/>
</dbReference>
<evidence type="ECO:0000256" key="12">
    <source>
        <dbReference type="SAM" id="Phobius"/>
    </source>
</evidence>
<sequence>MFALFCTILLYVYSYCLSVDFTYHIKEGNMPSSYIGDIAVDTHMIEKIKSEERHLIRFNQLQKDKENASQLFNISEDGKFYVIQTLDAETLCKYKKMCFRMVDVAMQKREIFVRILEIKVVVEDINDHQPVFPVKQITLEFSEGDKKGTTLSIPNAIDEDISEENSRITYKLLSNNKVPFIMVVSERVDGSYSVGITLETELDREIKDHYYFQIIAKDGGKPSKHGILKVYVSVLDINDNLPLFSQDVYNISINCKYKVNKAVMDLDAEDLDTGENGKVMYHFSSKTSEMTKSHFQLNEITGEIFLCENFPFKKRQTYELYVEATDGGNPPLSSIAMILVNVVNQRNNPPIIDMNFVSKSSNNMATILENTKIGSFIAYVKISDTDTGQNGKVTCTLQHDKFQLQNLGEKKYKVVLKSFADKEKESHITFKVICEDNGFPRLRTEKEFSVLVTDINDVIPQFNKETYKFLIYENEESNFPVGFVNATDPDMGLGGQLTFSLFSKNNVALPFQITNYGFISTTESLDREQKDIYIFQVLVKDSGTPRLNNTVDVIVEVMDKNDNAPYFTFPSVNPFSLDIYFQPQNNNDVTKLKAYDKDSKENAFLKYEILEGNEKELFTMNCYTGVLSFSRNVYQNEAGVYNLLFVVKDNGIPILSTTTSLSLTLVASNHTFPLLTIATNELDFKIQMNLFLMIIAAAVSGSVIMVISITICVVKKTNKIKTSSKQRINPSDKIFSVDRETQNTSEQISYNPPLLRENTQQNSLLQLQEEKGQHLSNYKVTLNGTNLNSRIPYQATSKEIHQIYVQNAHRPASHRKNKEDFQCNFYNYRQMTAKSQNDCEFIEKVGSHYEELSGLHPDQNDFQQASTSQSRVYAYSGSNSSYQTGNFNTTGHTNVTSLHAQSSIRTNNLSTTILSHTLPTKCGFSSFSKPLPALPKTASDI</sequence>
<evidence type="ECO:0000256" key="11">
    <source>
        <dbReference type="PROSITE-ProRule" id="PRU00043"/>
    </source>
</evidence>
<feature type="domain" description="Cadherin" evidence="14">
    <location>
        <begin position="463"/>
        <end position="567"/>
    </location>
</feature>
<evidence type="ECO:0000256" key="9">
    <source>
        <dbReference type="ARBA" id="ARBA00023136"/>
    </source>
</evidence>
<feature type="domain" description="Cadherin" evidence="14">
    <location>
        <begin position="589"/>
        <end position="675"/>
    </location>
</feature>
<dbReference type="GO" id="GO:0005509">
    <property type="term" value="F:calcium ion binding"/>
    <property type="evidence" value="ECO:0007669"/>
    <property type="project" value="UniProtKB-UniRule"/>
</dbReference>
<evidence type="ECO:0000256" key="7">
    <source>
        <dbReference type="ARBA" id="ARBA00022889"/>
    </source>
</evidence>
<feature type="domain" description="Cadherin" evidence="14">
    <location>
        <begin position="245"/>
        <end position="352"/>
    </location>
</feature>
<keyword evidence="3 12" id="KW-0812">Transmembrane</keyword>
<keyword evidence="6 11" id="KW-0106">Calcium</keyword>
<evidence type="ECO:0000259" key="14">
    <source>
        <dbReference type="PROSITE" id="PS50268"/>
    </source>
</evidence>
<dbReference type="PANTHER" id="PTHR24026">
    <property type="entry name" value="FAT ATYPICAL CADHERIN-RELATED"/>
    <property type="match status" value="1"/>
</dbReference>
<name>A0A0L8H7C8_OCTBM</name>
<evidence type="ECO:0000256" key="13">
    <source>
        <dbReference type="SAM" id="SignalP"/>
    </source>
</evidence>
<dbReference type="PANTHER" id="PTHR24026:SF126">
    <property type="entry name" value="PROTOCADHERIN FAT 4"/>
    <property type="match status" value="1"/>
</dbReference>
<dbReference type="OMA" id="EHTHYMV"/>
<evidence type="ECO:0000256" key="6">
    <source>
        <dbReference type="ARBA" id="ARBA00022837"/>
    </source>
</evidence>
<proteinExistence type="predicted"/>
<dbReference type="PRINTS" id="PR00205">
    <property type="entry name" value="CADHERIN"/>
</dbReference>
<keyword evidence="4 13" id="KW-0732">Signal</keyword>
<feature type="domain" description="Cadherin" evidence="14">
    <location>
        <begin position="359"/>
        <end position="462"/>
    </location>
</feature>
<dbReference type="InterPro" id="IPR015919">
    <property type="entry name" value="Cadherin-like_sf"/>
</dbReference>
<dbReference type="InterPro" id="IPR002126">
    <property type="entry name" value="Cadherin-like_dom"/>
</dbReference>
<gene>
    <name evidence="15" type="ORF">OCBIM_22020832mg</name>
</gene>
<dbReference type="FunFam" id="2.60.40.60:FF:000020">
    <property type="entry name" value="Dachsous cadherin-related 1b"/>
    <property type="match status" value="1"/>
</dbReference>
<reference evidence="15" key="1">
    <citation type="submission" date="2015-07" db="EMBL/GenBank/DDBJ databases">
        <title>MeaNS - Measles Nucleotide Surveillance Program.</title>
        <authorList>
            <person name="Tran T."/>
            <person name="Druce J."/>
        </authorList>
    </citation>
    <scope>NUCLEOTIDE SEQUENCE</scope>
    <source>
        <strain evidence="15">UCB-OBI-ISO-001</strain>
        <tissue evidence="15">Gonad</tissue>
    </source>
</reference>
<dbReference type="OrthoDB" id="6252479at2759"/>
<evidence type="ECO:0000256" key="10">
    <source>
        <dbReference type="ARBA" id="ARBA00023180"/>
    </source>
</evidence>
<dbReference type="AlphaFoldDB" id="A0A0L8H7C8"/>
<dbReference type="Gene3D" id="2.60.40.60">
    <property type="entry name" value="Cadherins"/>
    <property type="match status" value="6"/>
</dbReference>
<dbReference type="SUPFAM" id="SSF49313">
    <property type="entry name" value="Cadherin-like"/>
    <property type="match status" value="5"/>
</dbReference>
<feature type="domain" description="Cadherin" evidence="14">
    <location>
        <begin position="133"/>
        <end position="244"/>
    </location>
</feature>
<dbReference type="PROSITE" id="PS50268">
    <property type="entry name" value="CADHERIN_2"/>
    <property type="match status" value="6"/>
</dbReference>
<evidence type="ECO:0000313" key="15">
    <source>
        <dbReference type="EMBL" id="KOF85112.1"/>
    </source>
</evidence>
<keyword evidence="9 12" id="KW-0472">Membrane</keyword>
<evidence type="ECO:0000256" key="8">
    <source>
        <dbReference type="ARBA" id="ARBA00022989"/>
    </source>
</evidence>
<feature type="signal peptide" evidence="13">
    <location>
        <begin position="1"/>
        <end position="18"/>
    </location>
</feature>
<dbReference type="FunFam" id="2.60.40.60:FF:000007">
    <property type="entry name" value="Protocadherin alpha 2"/>
    <property type="match status" value="1"/>
</dbReference>
<evidence type="ECO:0000256" key="2">
    <source>
        <dbReference type="ARBA" id="ARBA00022475"/>
    </source>
</evidence>
<feature type="transmembrane region" description="Helical" evidence="12">
    <location>
        <begin position="690"/>
        <end position="714"/>
    </location>
</feature>
<keyword evidence="10" id="KW-0325">Glycoprotein</keyword>
<keyword evidence="5" id="KW-0677">Repeat</keyword>
<evidence type="ECO:0000256" key="5">
    <source>
        <dbReference type="ARBA" id="ARBA00022737"/>
    </source>
</evidence>
<dbReference type="KEGG" id="obi:106872385"/>
<dbReference type="FunFam" id="2.60.40.60:FF:000004">
    <property type="entry name" value="Protocadherin 1 gamma 2"/>
    <property type="match status" value="1"/>
</dbReference>
<keyword evidence="8 12" id="KW-1133">Transmembrane helix</keyword>
<dbReference type="PROSITE" id="PS00232">
    <property type="entry name" value="CADHERIN_1"/>
    <property type="match status" value="2"/>
</dbReference>
<comment type="subcellular location">
    <subcellularLocation>
        <location evidence="1">Cell membrane</location>
        <topology evidence="1">Single-pass type I membrane protein</topology>
    </subcellularLocation>
</comment>
<feature type="domain" description="Cadherin" evidence="14">
    <location>
        <begin position="17"/>
        <end position="132"/>
    </location>
</feature>
<evidence type="ECO:0000256" key="1">
    <source>
        <dbReference type="ARBA" id="ARBA00004251"/>
    </source>
</evidence>
<feature type="chain" id="PRO_5005583505" description="Cadherin domain-containing protein" evidence="13">
    <location>
        <begin position="19"/>
        <end position="941"/>
    </location>
</feature>
<keyword evidence="7" id="KW-0130">Cell adhesion</keyword>
<organism evidence="15">
    <name type="scientific">Octopus bimaculoides</name>
    <name type="common">California two-spotted octopus</name>
    <dbReference type="NCBI Taxonomy" id="37653"/>
    <lineage>
        <taxon>Eukaryota</taxon>
        <taxon>Metazoa</taxon>
        <taxon>Spiralia</taxon>
        <taxon>Lophotrochozoa</taxon>
        <taxon>Mollusca</taxon>
        <taxon>Cephalopoda</taxon>
        <taxon>Coleoidea</taxon>
        <taxon>Octopodiformes</taxon>
        <taxon>Octopoda</taxon>
        <taxon>Incirrata</taxon>
        <taxon>Octopodidae</taxon>
        <taxon>Octopus</taxon>
    </lineage>
</organism>
<accession>A0A0L8H7C8</accession>
<keyword evidence="2" id="KW-1003">Cell membrane</keyword>
<dbReference type="GO" id="GO:0007156">
    <property type="term" value="P:homophilic cell adhesion via plasma membrane adhesion molecules"/>
    <property type="evidence" value="ECO:0007669"/>
    <property type="project" value="InterPro"/>
</dbReference>
<dbReference type="Pfam" id="PF00028">
    <property type="entry name" value="Cadherin"/>
    <property type="match status" value="4"/>
</dbReference>
<dbReference type="EMBL" id="KQ418970">
    <property type="protein sequence ID" value="KOF85112.1"/>
    <property type="molecule type" value="Genomic_DNA"/>
</dbReference>
<dbReference type="SMART" id="SM00112">
    <property type="entry name" value="CA"/>
    <property type="match status" value="5"/>
</dbReference>